<sequence length="457" mass="44061">MTAPSVLPSVPTTSRAGSRPTASSSPDSAPAFASALGSALQTTRDTARDTRSDDAVGNRPRSDRPRADASDRTPARDDVTTPTTATDAATTEPADGDRPAEGTEPAAEPAVAVPLPPGLWALLAAATPVATAPAGDAADPAAVLTAAVVPAAAPAAATDPLVDGLPVTGAPSTGPAAGAPAAGLPAAAAPDVTTAATTAATALTGLTVVLDPAPADVPGPATGPAPAPAPPAAGQTPLLLPPPAWAGTSAGTPDGSSGEPATPTAAAAEAPAAAIDTDPAFTLGGAAPTASTAQAAAATASPVPQPPVAEQLGRHLAVLRSAPDGSQTMTVVVTPDDLGPVTIAVTVSDGTLDLTLQGAHDASRRALLDALPDLRRDLEGAGLSLSSLEVDTTSGDAGPGSRSAQQQLLDARAGQQGSGQPGQQAPRGRAWGAAPEHLTTGTPTTDTSTSSGVDVRV</sequence>
<feature type="region of interest" description="Disordered" evidence="1">
    <location>
        <begin position="214"/>
        <end position="271"/>
    </location>
</feature>
<proteinExistence type="predicted"/>
<feature type="compositionally biased region" description="Low complexity" evidence="1">
    <location>
        <begin position="421"/>
        <end position="430"/>
    </location>
</feature>
<keyword evidence="3" id="KW-0966">Cell projection</keyword>
<feature type="domain" description="Flagellar hook-length control protein-like C-terminal" evidence="2">
    <location>
        <begin position="320"/>
        <end position="396"/>
    </location>
</feature>
<comment type="caution">
    <text evidence="3">The sequence shown here is derived from an EMBL/GenBank/DDBJ whole genome shotgun (WGS) entry which is preliminary data.</text>
</comment>
<feature type="compositionally biased region" description="Low complexity" evidence="1">
    <location>
        <begin position="259"/>
        <end position="271"/>
    </location>
</feature>
<dbReference type="Proteomes" id="UP000471152">
    <property type="component" value="Unassembled WGS sequence"/>
</dbReference>
<dbReference type="InterPro" id="IPR021136">
    <property type="entry name" value="Flagellar_hook_control-like_C"/>
</dbReference>
<dbReference type="Pfam" id="PF02120">
    <property type="entry name" value="Flg_hook"/>
    <property type="match status" value="1"/>
</dbReference>
<feature type="compositionally biased region" description="Low complexity" evidence="1">
    <location>
        <begin position="18"/>
        <end position="35"/>
    </location>
</feature>
<reference evidence="4 6" key="2">
    <citation type="submission" date="2020-02" db="EMBL/GenBank/DDBJ databases">
        <title>The WGS of Modestobacter muralis DSM 100205.</title>
        <authorList>
            <person name="Jiang Z."/>
        </authorList>
    </citation>
    <scope>NUCLEOTIDE SEQUENCE [LARGE SCALE GENOMIC DNA]</scope>
    <source>
        <strain evidence="4 6">DSM 100205</strain>
    </source>
</reference>
<protein>
    <submittedName>
        <fullName evidence="3">Flagellar hook-length control protein FliK</fullName>
    </submittedName>
</protein>
<evidence type="ECO:0000256" key="1">
    <source>
        <dbReference type="SAM" id="MobiDB-lite"/>
    </source>
</evidence>
<evidence type="ECO:0000313" key="3">
    <source>
        <dbReference type="EMBL" id="NEK94906.1"/>
    </source>
</evidence>
<feature type="compositionally biased region" description="Low complexity" evidence="1">
    <location>
        <begin position="439"/>
        <end position="457"/>
    </location>
</feature>
<evidence type="ECO:0000259" key="2">
    <source>
        <dbReference type="Pfam" id="PF02120"/>
    </source>
</evidence>
<feature type="region of interest" description="Disordered" evidence="1">
    <location>
        <begin position="1"/>
        <end position="111"/>
    </location>
</feature>
<dbReference type="Proteomes" id="UP000468828">
    <property type="component" value="Unassembled WGS sequence"/>
</dbReference>
<feature type="compositionally biased region" description="Low complexity" evidence="1">
    <location>
        <begin position="102"/>
        <end position="111"/>
    </location>
</feature>
<dbReference type="Gene3D" id="3.30.750.140">
    <property type="match status" value="1"/>
</dbReference>
<dbReference type="EMBL" id="JAAGWB010000035">
    <property type="protein sequence ID" value="NEN51794.1"/>
    <property type="molecule type" value="Genomic_DNA"/>
</dbReference>
<dbReference type="InterPro" id="IPR038610">
    <property type="entry name" value="FliK-like_C_sf"/>
</dbReference>
<dbReference type="CDD" id="cd17470">
    <property type="entry name" value="T3SS_Flik_C"/>
    <property type="match status" value="1"/>
</dbReference>
<reference evidence="3 5" key="1">
    <citation type="submission" date="2020-01" db="EMBL/GenBank/DDBJ databases">
        <title>the WGS Modestobacter muralis CPCC 204518.</title>
        <authorList>
            <person name="Jiang Z."/>
        </authorList>
    </citation>
    <scope>NUCLEOTIDE SEQUENCE [LARGE SCALE GENOMIC DNA]</scope>
    <source>
        <strain evidence="3 5">DSM 100205</strain>
    </source>
</reference>
<accession>A0A6P0EWF8</accession>
<dbReference type="AlphaFoldDB" id="A0A6P0EWF8"/>
<organism evidence="3 5">
    <name type="scientific">Modestobacter muralis</name>
    <dbReference type="NCBI Taxonomy" id="1608614"/>
    <lineage>
        <taxon>Bacteria</taxon>
        <taxon>Bacillati</taxon>
        <taxon>Actinomycetota</taxon>
        <taxon>Actinomycetes</taxon>
        <taxon>Geodermatophilales</taxon>
        <taxon>Geodermatophilaceae</taxon>
        <taxon>Modestobacter</taxon>
    </lineage>
</organism>
<feature type="region of interest" description="Disordered" evidence="1">
    <location>
        <begin position="389"/>
        <end position="457"/>
    </location>
</feature>
<name>A0A6P0EWF8_9ACTN</name>
<evidence type="ECO:0000313" key="4">
    <source>
        <dbReference type="EMBL" id="NEN51794.1"/>
    </source>
</evidence>
<evidence type="ECO:0000313" key="5">
    <source>
        <dbReference type="Proteomes" id="UP000468828"/>
    </source>
</evidence>
<dbReference type="RefSeq" id="WP_163611469.1">
    <property type="nucleotide sequence ID" value="NZ_JAAGWB010000035.1"/>
</dbReference>
<gene>
    <name evidence="4" type="ORF">G3R41_12750</name>
    <name evidence="3" type="ORF">GCU67_12095</name>
</gene>
<keyword evidence="3" id="KW-0969">Cilium</keyword>
<keyword evidence="5" id="KW-1185">Reference proteome</keyword>
<dbReference type="EMBL" id="JAAGWH010000033">
    <property type="protein sequence ID" value="NEK94906.1"/>
    <property type="molecule type" value="Genomic_DNA"/>
</dbReference>
<feature type="compositionally biased region" description="Basic and acidic residues" evidence="1">
    <location>
        <begin position="45"/>
        <end position="79"/>
    </location>
</feature>
<evidence type="ECO:0000313" key="6">
    <source>
        <dbReference type="Proteomes" id="UP000471152"/>
    </source>
</evidence>
<feature type="compositionally biased region" description="Low complexity" evidence="1">
    <location>
        <begin position="80"/>
        <end position="93"/>
    </location>
</feature>
<feature type="compositionally biased region" description="Pro residues" evidence="1">
    <location>
        <begin position="215"/>
        <end position="231"/>
    </location>
</feature>
<keyword evidence="3" id="KW-0282">Flagellum</keyword>